<feature type="non-terminal residue" evidence="2">
    <location>
        <position position="119"/>
    </location>
</feature>
<accession>A0A2M7X9K9</accession>
<evidence type="ECO:0000313" key="2">
    <source>
        <dbReference type="EMBL" id="PJA42828.1"/>
    </source>
</evidence>
<proteinExistence type="predicted"/>
<comment type="caution">
    <text evidence="2">The sequence shown here is derived from an EMBL/GenBank/DDBJ whole genome shotgun (WGS) entry which is preliminary data.</text>
</comment>
<keyword evidence="1" id="KW-0472">Membrane</keyword>
<reference evidence="3" key="1">
    <citation type="submission" date="2017-09" db="EMBL/GenBank/DDBJ databases">
        <title>Depth-based differentiation of microbial function through sediment-hosted aquifers and enrichment of novel symbionts in the deep terrestrial subsurface.</title>
        <authorList>
            <person name="Probst A.J."/>
            <person name="Ladd B."/>
            <person name="Jarett J.K."/>
            <person name="Geller-Mcgrath D.E."/>
            <person name="Sieber C.M.K."/>
            <person name="Emerson J.B."/>
            <person name="Anantharaman K."/>
            <person name="Thomas B.C."/>
            <person name="Malmstrom R."/>
            <person name="Stieglmeier M."/>
            <person name="Klingl A."/>
            <person name="Woyke T."/>
            <person name="Ryan C.M."/>
            <person name="Banfield J.F."/>
        </authorList>
    </citation>
    <scope>NUCLEOTIDE SEQUENCE [LARGE SCALE GENOMIC DNA]</scope>
</reference>
<evidence type="ECO:0000313" key="3">
    <source>
        <dbReference type="Proteomes" id="UP000230484"/>
    </source>
</evidence>
<sequence length="119" mass="13836">MNLAKNKYFPFLVIFLTVLFFYLPIFLKPNILLERENDLQGFFWPIIYFVKNQILTNHELPLWNNVFFGGTPLLPDPQSPLFYFPNIIFLILPIGIGFIASFFLHSVLAGVGMYITSKD</sequence>
<gene>
    <name evidence="2" type="ORF">CO176_01325</name>
</gene>
<evidence type="ECO:0000256" key="1">
    <source>
        <dbReference type="SAM" id="Phobius"/>
    </source>
</evidence>
<dbReference type="EMBL" id="PFWW01000028">
    <property type="protein sequence ID" value="PJA42828.1"/>
    <property type="molecule type" value="Genomic_DNA"/>
</dbReference>
<organism evidence="2 3">
    <name type="scientific">Candidatus Woesebacteria bacterium CG_4_9_14_3_um_filter_39_10</name>
    <dbReference type="NCBI Taxonomy" id="1975056"/>
    <lineage>
        <taxon>Bacteria</taxon>
        <taxon>Candidatus Woeseibacteriota</taxon>
    </lineage>
</organism>
<dbReference type="Proteomes" id="UP000230484">
    <property type="component" value="Unassembled WGS sequence"/>
</dbReference>
<keyword evidence="1" id="KW-0812">Transmembrane</keyword>
<dbReference type="AlphaFoldDB" id="A0A2M7X9K9"/>
<feature type="transmembrane region" description="Helical" evidence="1">
    <location>
        <begin position="7"/>
        <end position="27"/>
    </location>
</feature>
<keyword evidence="1" id="KW-1133">Transmembrane helix</keyword>
<feature type="transmembrane region" description="Helical" evidence="1">
    <location>
        <begin position="82"/>
        <end position="115"/>
    </location>
</feature>
<protein>
    <submittedName>
        <fullName evidence="2">Uncharacterized protein</fullName>
    </submittedName>
</protein>
<name>A0A2M7X9K9_9BACT</name>